<sequence>MKNNDFEVKPCMIETENRCADFGEICCQTIDDRLAFNEFVDKHELPKTLKFDIGVYLSSDHFEF</sequence>
<gene>
    <name evidence="1" type="ORF">RASY3_14840</name>
</gene>
<name>A0A011VTL6_RUMAL</name>
<reference evidence="1 2" key="1">
    <citation type="submission" date="2013-06" db="EMBL/GenBank/DDBJ databases">
        <title>Rumen cellulosomics: divergent fiber-degrading strategies revealed by comparative genome-wide analysis of six Ruminococcal strains.</title>
        <authorList>
            <person name="Dassa B."/>
            <person name="Borovok I."/>
            <person name="Lamed R."/>
            <person name="Flint H."/>
            <person name="Yeoman C.J."/>
            <person name="White B."/>
            <person name="Bayer E.A."/>
        </authorList>
    </citation>
    <scope>NUCLEOTIDE SEQUENCE [LARGE SCALE GENOMIC DNA]</scope>
    <source>
        <strain evidence="1 2">SY3</strain>
    </source>
</reference>
<accession>A0A011VTL6</accession>
<proteinExistence type="predicted"/>
<comment type="caution">
    <text evidence="1">The sequence shown here is derived from an EMBL/GenBank/DDBJ whole genome shotgun (WGS) entry which is preliminary data.</text>
</comment>
<dbReference type="Proteomes" id="UP000021369">
    <property type="component" value="Unassembled WGS sequence"/>
</dbReference>
<dbReference type="AlphaFoldDB" id="A0A011VTL6"/>
<evidence type="ECO:0000313" key="1">
    <source>
        <dbReference type="EMBL" id="EXM38581.1"/>
    </source>
</evidence>
<keyword evidence="2" id="KW-1185">Reference proteome</keyword>
<dbReference type="EMBL" id="JEOB01000004">
    <property type="protein sequence ID" value="EXM38581.1"/>
    <property type="molecule type" value="Genomic_DNA"/>
</dbReference>
<evidence type="ECO:0000313" key="2">
    <source>
        <dbReference type="Proteomes" id="UP000021369"/>
    </source>
</evidence>
<dbReference type="RefSeq" id="WP_037289452.1">
    <property type="nucleotide sequence ID" value="NZ_JEOB01000004.1"/>
</dbReference>
<organism evidence="1 2">
    <name type="scientific">Ruminococcus albus SY3</name>
    <dbReference type="NCBI Taxonomy" id="1341156"/>
    <lineage>
        <taxon>Bacteria</taxon>
        <taxon>Bacillati</taxon>
        <taxon>Bacillota</taxon>
        <taxon>Clostridia</taxon>
        <taxon>Eubacteriales</taxon>
        <taxon>Oscillospiraceae</taxon>
        <taxon>Ruminococcus</taxon>
    </lineage>
</organism>
<protein>
    <submittedName>
        <fullName evidence="1">Uncharacterized protein</fullName>
    </submittedName>
</protein>